<keyword evidence="2" id="KW-1185">Reference proteome</keyword>
<organism evidence="1 2">
    <name type="scientific">Stephania cephalantha</name>
    <dbReference type="NCBI Taxonomy" id="152367"/>
    <lineage>
        <taxon>Eukaryota</taxon>
        <taxon>Viridiplantae</taxon>
        <taxon>Streptophyta</taxon>
        <taxon>Embryophyta</taxon>
        <taxon>Tracheophyta</taxon>
        <taxon>Spermatophyta</taxon>
        <taxon>Magnoliopsida</taxon>
        <taxon>Ranunculales</taxon>
        <taxon>Menispermaceae</taxon>
        <taxon>Menispermoideae</taxon>
        <taxon>Cissampelideae</taxon>
        <taxon>Stephania</taxon>
    </lineage>
</organism>
<protein>
    <submittedName>
        <fullName evidence="1">Uncharacterized protein</fullName>
    </submittedName>
</protein>
<dbReference type="EMBL" id="JBBNAG010000009">
    <property type="protein sequence ID" value="KAK9106014.1"/>
    <property type="molecule type" value="Genomic_DNA"/>
</dbReference>
<sequence length="105" mass="11230">MEFHRLKILVLLSAEQRRTSRPPFACSRPSKQGGAHACSLTTIAGFFAVPPRFICASARARLVFDVLPHSHATSESSRLACGHRVGGSQSAGIVIDIASCLWSPA</sequence>
<gene>
    <name evidence="1" type="ORF">Scep_022858</name>
</gene>
<dbReference type="AlphaFoldDB" id="A0AAP0FJ71"/>
<dbReference type="Proteomes" id="UP001419268">
    <property type="component" value="Unassembled WGS sequence"/>
</dbReference>
<comment type="caution">
    <text evidence="1">The sequence shown here is derived from an EMBL/GenBank/DDBJ whole genome shotgun (WGS) entry which is preliminary data.</text>
</comment>
<evidence type="ECO:0000313" key="2">
    <source>
        <dbReference type="Proteomes" id="UP001419268"/>
    </source>
</evidence>
<reference evidence="1 2" key="1">
    <citation type="submission" date="2024-01" db="EMBL/GenBank/DDBJ databases">
        <title>Genome assemblies of Stephania.</title>
        <authorList>
            <person name="Yang L."/>
        </authorList>
    </citation>
    <scope>NUCLEOTIDE SEQUENCE [LARGE SCALE GENOMIC DNA]</scope>
    <source>
        <strain evidence="1">JXDWG</strain>
        <tissue evidence="1">Leaf</tissue>
    </source>
</reference>
<accession>A0AAP0FJ71</accession>
<evidence type="ECO:0000313" key="1">
    <source>
        <dbReference type="EMBL" id="KAK9106014.1"/>
    </source>
</evidence>
<proteinExistence type="predicted"/>
<name>A0AAP0FJ71_9MAGN</name>